<comment type="caution">
    <text evidence="4">The sequence shown here is derived from an EMBL/GenBank/DDBJ whole genome shotgun (WGS) entry which is preliminary data.</text>
</comment>
<proteinExistence type="predicted"/>
<dbReference type="Pfam" id="PF21346">
    <property type="entry name" value="PcRGLX_3rd"/>
    <property type="match status" value="2"/>
</dbReference>
<dbReference type="InterPro" id="IPR048329">
    <property type="entry name" value="PcRGLX_1st"/>
</dbReference>
<dbReference type="Proteomes" id="UP001465976">
    <property type="component" value="Unassembled WGS sequence"/>
</dbReference>
<evidence type="ECO:0000313" key="5">
    <source>
        <dbReference type="Proteomes" id="UP001465976"/>
    </source>
</evidence>
<reference evidence="4 5" key="1">
    <citation type="submission" date="2024-02" db="EMBL/GenBank/DDBJ databases">
        <title>A draft genome for the cacao thread blight pathogen Marasmius crinis-equi.</title>
        <authorList>
            <person name="Cohen S.P."/>
            <person name="Baruah I.K."/>
            <person name="Amoako-Attah I."/>
            <person name="Bukari Y."/>
            <person name="Meinhardt L.W."/>
            <person name="Bailey B.A."/>
        </authorList>
    </citation>
    <scope>NUCLEOTIDE SEQUENCE [LARGE SCALE GENOMIC DNA]</scope>
    <source>
        <strain evidence="4 5">GH-76</strain>
    </source>
</reference>
<feature type="domain" description="PcRGLX/YetA-like central beta-sandwich" evidence="2">
    <location>
        <begin position="103"/>
        <end position="457"/>
    </location>
</feature>
<organism evidence="4 5">
    <name type="scientific">Marasmius crinis-equi</name>
    <dbReference type="NCBI Taxonomy" id="585013"/>
    <lineage>
        <taxon>Eukaryota</taxon>
        <taxon>Fungi</taxon>
        <taxon>Dikarya</taxon>
        <taxon>Basidiomycota</taxon>
        <taxon>Agaricomycotina</taxon>
        <taxon>Agaricomycetes</taxon>
        <taxon>Agaricomycetidae</taxon>
        <taxon>Agaricales</taxon>
        <taxon>Marasmiineae</taxon>
        <taxon>Marasmiaceae</taxon>
        <taxon>Marasmius</taxon>
    </lineage>
</organism>
<name>A0ABR3FCN9_9AGAR</name>
<dbReference type="PANTHER" id="PTHR40081:SF1">
    <property type="entry name" value="TAT PATHWAY SIGNAL SEQUENCE DOMAIN PROTEIN"/>
    <property type="match status" value="1"/>
</dbReference>
<dbReference type="InterPro" id="IPR048330">
    <property type="entry name" value="PcRGLX/YetA_2nd"/>
</dbReference>
<sequence length="894" mass="97861">MALRTRKPRAADGVDLRWLDGKAPTTTPNGTAFGVPWAQGEVDRTTPIAVTSGGSTVPVQTWPLAYWPDGSLEWSGHALEADSGLSDNLHIAIDTPAESQNPVSVQESSDSITVSTGLFTAKFNTSGTTLVHSLSLEGKALAQSGILRLLLQDAPDQEEIPGARPTVYAFQGKLETVAVEQKGPVRAVIKFDVETTSTKASGKYTGDGHDDLLPFTVRFYVSAGGTSLRLVHFFVYDGDQTKDFVKGIGLTFSTPLSDKLWDRHVRFSTTEGGIWGKAVQTLSGLRVDATAEILTPQFEGNPVPDISTWPATVASGIDQVAVWSDYTLDQLSSSHFTVAKRTNAGSKASFIPHAGFGTRAAGLSYVGGATGGGVAFGLKDFWEAFPRGLDIRGAHSDNSTGPALDMRHYDTVGHGLDLAYEDVGDPDPDPIGIGRSYEAFIQVIPATPSRDALAKLAVVHTRSPQIVASPEFYASHKLFGGRWNVPNISRSGAAALEKRKSDLLDFYVAEIEQRNFYGFWNYGDVMHTYDQTRHTWRYDVGGYAWDNGELGTDLWLWMSFLRTGRADVFRIASALTRHLSETDFHHTGPYAGLGSRHDVSHWGDGAKEARVGAAALKRPFYYLTTDELIGDIMDAALQAGETIMTFDPLRKALPRSNPNPNAPSRLRIGPDWVTLAGNWFTKWERTNDPQWLNWIKVGMAIALPWDGMQLPAIFMTKVNQELTRGYHLTMLFGGGELLMEAMNVITDEPEFDAAWVDFCRLYNGTDQQLVYIGERLNDKSLKQGAWDVINANTTGVWGPVQRICGHNVVNPINEIVDLNTNDAASLSLAEYAILAIAPELAPDAQNQKCDDDEESLRSTLHGTSEISSSNKVKISEKVTAKSPEKGWRRWLYLG</sequence>
<evidence type="ECO:0000313" key="4">
    <source>
        <dbReference type="EMBL" id="KAL0573025.1"/>
    </source>
</evidence>
<dbReference type="Pfam" id="PF19501">
    <property type="entry name" value="PcRGLX_1st"/>
    <property type="match status" value="1"/>
</dbReference>
<dbReference type="PANTHER" id="PTHR40081">
    <property type="entry name" value="CONCANAVALIN A-LIKE LECTIN/GLUCANASE"/>
    <property type="match status" value="1"/>
</dbReference>
<gene>
    <name evidence="4" type="ORF">V5O48_008936</name>
</gene>
<dbReference type="Pfam" id="PF21345">
    <property type="entry name" value="PcRGLX_2nd"/>
    <property type="match status" value="1"/>
</dbReference>
<evidence type="ECO:0000259" key="1">
    <source>
        <dbReference type="Pfam" id="PF19501"/>
    </source>
</evidence>
<evidence type="ECO:0000259" key="2">
    <source>
        <dbReference type="Pfam" id="PF21345"/>
    </source>
</evidence>
<feature type="domain" description="PcRGLX/YetA-like C-terminal alpha/alpha toroid" evidence="3">
    <location>
        <begin position="771"/>
        <end position="840"/>
    </location>
</feature>
<feature type="domain" description="PcRGLX/YetA-like N-terminal RIFT barrel" evidence="1">
    <location>
        <begin position="14"/>
        <end position="91"/>
    </location>
</feature>
<feature type="domain" description="PcRGLX/YetA-like C-terminal alpha/alpha toroid" evidence="3">
    <location>
        <begin position="464"/>
        <end position="768"/>
    </location>
</feature>
<dbReference type="EMBL" id="JBAHYK010000554">
    <property type="protein sequence ID" value="KAL0573025.1"/>
    <property type="molecule type" value="Genomic_DNA"/>
</dbReference>
<evidence type="ECO:0000259" key="3">
    <source>
        <dbReference type="Pfam" id="PF21346"/>
    </source>
</evidence>
<accession>A0ABR3FCN9</accession>
<evidence type="ECO:0008006" key="6">
    <source>
        <dbReference type="Google" id="ProtNLM"/>
    </source>
</evidence>
<dbReference type="InterPro" id="IPR045793">
    <property type="entry name" value="PcRGLX/YetA-like"/>
</dbReference>
<protein>
    <recommendedName>
        <fullName evidence="6">Tat pathway signal sequence domain protein</fullName>
    </recommendedName>
</protein>
<dbReference type="InterPro" id="IPR048331">
    <property type="entry name" value="PcRGLX/YetA_3rd"/>
</dbReference>
<keyword evidence="5" id="KW-1185">Reference proteome</keyword>